<dbReference type="WBParaSite" id="PTRK_0000500900.1">
    <property type="protein sequence ID" value="PTRK_0000500900.1"/>
    <property type="gene ID" value="PTRK_0000500900"/>
</dbReference>
<protein>
    <submittedName>
        <fullName evidence="2">F-box domain-containing protein</fullName>
    </submittedName>
</protein>
<dbReference type="AlphaFoldDB" id="A0A0N4ZBV1"/>
<evidence type="ECO:0000313" key="1">
    <source>
        <dbReference type="Proteomes" id="UP000038045"/>
    </source>
</evidence>
<reference evidence="2" key="1">
    <citation type="submission" date="2017-02" db="UniProtKB">
        <authorList>
            <consortium name="WormBaseParasite"/>
        </authorList>
    </citation>
    <scope>IDENTIFICATION</scope>
</reference>
<dbReference type="Proteomes" id="UP000038045">
    <property type="component" value="Unplaced"/>
</dbReference>
<keyword evidence="1" id="KW-1185">Reference proteome</keyword>
<accession>A0A0N4ZBV1</accession>
<organism evidence="1 2">
    <name type="scientific">Parastrongyloides trichosuri</name>
    <name type="common">Possum-specific nematode worm</name>
    <dbReference type="NCBI Taxonomy" id="131310"/>
    <lineage>
        <taxon>Eukaryota</taxon>
        <taxon>Metazoa</taxon>
        <taxon>Ecdysozoa</taxon>
        <taxon>Nematoda</taxon>
        <taxon>Chromadorea</taxon>
        <taxon>Rhabditida</taxon>
        <taxon>Tylenchina</taxon>
        <taxon>Panagrolaimomorpha</taxon>
        <taxon>Strongyloidoidea</taxon>
        <taxon>Strongyloididae</taxon>
        <taxon>Parastrongyloides</taxon>
    </lineage>
</organism>
<proteinExistence type="predicted"/>
<evidence type="ECO:0000313" key="2">
    <source>
        <dbReference type="WBParaSite" id="PTRK_0000500900.1"/>
    </source>
</evidence>
<sequence>MNDSPSDVFTKSSTTTNIEDNVASNQNLQNVLAVIPHRKQFDDMLGVKRINGNDEYRFVMIVSDNFYSSQQLNDFKFRIIFLNSLLMKREIDFLKTINANKLSSIYEVNFCIEDRRTTKTLTDTEAYGVLIAKFIEELFEIFKNASTLYFTDYNKNRVSSIYLHTIANLSHERIKKVLNINVLAIPEMTLFDGGNEPLMFQNLKNLEEIGFFCDSNNPLHVERTLVAYLQKLDLRPFLIINLLNYRPTTDEQSVWFILNIAFEGQLKVRGNLCSDIDGLLDISSEIADVIHKLYLKTIIELKLTSASFLKIPLCLPGFENLESIEIYICANTCNGLKRIIRYETIGSRRPCIYNLSTLKNLKEVAITFHKSTVDCNVECFEHINILFYILNNLPIELKRLWIISDGLVTTKIMSFIEKKFINLSIISLCNASFENSYELIYINRIEMFHLNNDDKFEIPKDIKGFIINKEDISPSSPNSNNYQEVLQKTKEYLKIY</sequence>
<name>A0A0N4ZBV1_PARTI</name>